<dbReference type="EMBL" id="VSRR010004623">
    <property type="protein sequence ID" value="MPC40231.1"/>
    <property type="molecule type" value="Genomic_DNA"/>
</dbReference>
<dbReference type="Proteomes" id="UP000324222">
    <property type="component" value="Unassembled WGS sequence"/>
</dbReference>
<name>A0A5B7EZR6_PORTR</name>
<accession>A0A5B7EZR6</accession>
<feature type="compositionally biased region" description="Low complexity" evidence="1">
    <location>
        <begin position="52"/>
        <end position="63"/>
    </location>
</feature>
<evidence type="ECO:0000313" key="3">
    <source>
        <dbReference type="Proteomes" id="UP000324222"/>
    </source>
</evidence>
<dbReference type="AlphaFoldDB" id="A0A5B7EZR6"/>
<reference evidence="2 3" key="1">
    <citation type="submission" date="2019-05" db="EMBL/GenBank/DDBJ databases">
        <title>Another draft genome of Portunus trituberculatus and its Hox gene families provides insights of decapod evolution.</title>
        <authorList>
            <person name="Jeong J.-H."/>
            <person name="Song I."/>
            <person name="Kim S."/>
            <person name="Choi T."/>
            <person name="Kim D."/>
            <person name="Ryu S."/>
            <person name="Kim W."/>
        </authorList>
    </citation>
    <scope>NUCLEOTIDE SEQUENCE [LARGE SCALE GENOMIC DNA]</scope>
    <source>
        <tissue evidence="2">Muscle</tissue>
    </source>
</reference>
<protein>
    <submittedName>
        <fullName evidence="2">Uncharacterized protein</fullName>
    </submittedName>
</protein>
<comment type="caution">
    <text evidence="2">The sequence shown here is derived from an EMBL/GenBank/DDBJ whole genome shotgun (WGS) entry which is preliminary data.</text>
</comment>
<sequence>MPPQHFEANRKAAIRSPWQDKGNTASEDEDDPPVSVDKDDQNLGTSDRPGCSSSGTTRRVSTGAALEDHLESAEKIYGALMNPVYKIVLKRRVDVTPTFTARKLKEEIPQILDNVAVRSVCCTAFAPRIQESGSSS</sequence>
<feature type="region of interest" description="Disordered" evidence="1">
    <location>
        <begin position="1"/>
        <end position="63"/>
    </location>
</feature>
<evidence type="ECO:0000256" key="1">
    <source>
        <dbReference type="SAM" id="MobiDB-lite"/>
    </source>
</evidence>
<organism evidence="2 3">
    <name type="scientific">Portunus trituberculatus</name>
    <name type="common">Swimming crab</name>
    <name type="synonym">Neptunus trituberculatus</name>
    <dbReference type="NCBI Taxonomy" id="210409"/>
    <lineage>
        <taxon>Eukaryota</taxon>
        <taxon>Metazoa</taxon>
        <taxon>Ecdysozoa</taxon>
        <taxon>Arthropoda</taxon>
        <taxon>Crustacea</taxon>
        <taxon>Multicrustacea</taxon>
        <taxon>Malacostraca</taxon>
        <taxon>Eumalacostraca</taxon>
        <taxon>Eucarida</taxon>
        <taxon>Decapoda</taxon>
        <taxon>Pleocyemata</taxon>
        <taxon>Brachyura</taxon>
        <taxon>Eubrachyura</taxon>
        <taxon>Portunoidea</taxon>
        <taxon>Portunidae</taxon>
        <taxon>Portuninae</taxon>
        <taxon>Portunus</taxon>
    </lineage>
</organism>
<keyword evidence="3" id="KW-1185">Reference proteome</keyword>
<gene>
    <name evidence="2" type="ORF">E2C01_033787</name>
</gene>
<proteinExistence type="predicted"/>
<evidence type="ECO:0000313" key="2">
    <source>
        <dbReference type="EMBL" id="MPC40231.1"/>
    </source>
</evidence>